<dbReference type="STRING" id="494026.PGLA_03495"/>
<feature type="region of interest" description="Disordered" evidence="1">
    <location>
        <begin position="334"/>
        <end position="361"/>
    </location>
</feature>
<feature type="compositionally biased region" description="Basic and acidic residues" evidence="1">
    <location>
        <begin position="343"/>
        <end position="359"/>
    </location>
</feature>
<evidence type="ECO:0008006" key="6">
    <source>
        <dbReference type="Google" id="ProtNLM"/>
    </source>
</evidence>
<dbReference type="EMBL" id="LVJH01000003">
    <property type="protein sequence ID" value="OAB45328.1"/>
    <property type="molecule type" value="Genomic_DNA"/>
</dbReference>
<gene>
    <name evidence="4" type="ORF">PGLA_03495</name>
</gene>
<dbReference type="OrthoDB" id="2663344at2"/>
<evidence type="ECO:0000313" key="5">
    <source>
        <dbReference type="Proteomes" id="UP000076967"/>
    </source>
</evidence>
<feature type="domain" description="TerB N-terminal" evidence="2">
    <location>
        <begin position="441"/>
        <end position="634"/>
    </location>
</feature>
<dbReference type="Pfam" id="PF15615">
    <property type="entry name" value="TerB_C"/>
    <property type="match status" value="1"/>
</dbReference>
<evidence type="ECO:0000259" key="2">
    <source>
        <dbReference type="Pfam" id="PF13208"/>
    </source>
</evidence>
<evidence type="ECO:0000256" key="1">
    <source>
        <dbReference type="SAM" id="MobiDB-lite"/>
    </source>
</evidence>
<protein>
    <recommendedName>
        <fullName evidence="6">TerB-C domain-containing protein</fullName>
    </recommendedName>
</protein>
<feature type="region of interest" description="Disordered" evidence="1">
    <location>
        <begin position="378"/>
        <end position="398"/>
    </location>
</feature>
<dbReference type="Proteomes" id="UP000076967">
    <property type="component" value="Unassembled WGS sequence"/>
</dbReference>
<dbReference type="InterPro" id="IPR028932">
    <property type="entry name" value="TerB-C"/>
</dbReference>
<comment type="caution">
    <text evidence="4">The sequence shown here is derived from an EMBL/GenBank/DDBJ whole genome shotgun (WGS) entry which is preliminary data.</text>
</comment>
<keyword evidence="5" id="KW-1185">Reference proteome</keyword>
<dbReference type="AlphaFoldDB" id="A0A162KEE6"/>
<accession>A0A162KEE6</accession>
<name>A0A162KEE6_9BACL</name>
<dbReference type="RefSeq" id="WP_068528748.1">
    <property type="nucleotide sequence ID" value="NZ_LVJH01000003.1"/>
</dbReference>
<feature type="domain" description="TerB-C" evidence="3">
    <location>
        <begin position="737"/>
        <end position="932"/>
    </location>
</feature>
<reference evidence="4 5" key="1">
    <citation type="submission" date="2016-03" db="EMBL/GenBank/DDBJ databases">
        <title>Draft genome sequence of Paenibacillus glacialis DSM 22343.</title>
        <authorList>
            <person name="Shin S.-K."/>
            <person name="Yi H."/>
        </authorList>
    </citation>
    <scope>NUCLEOTIDE SEQUENCE [LARGE SCALE GENOMIC DNA]</scope>
    <source>
        <strain evidence="4 5">DSM 22343</strain>
    </source>
</reference>
<evidence type="ECO:0000259" key="3">
    <source>
        <dbReference type="Pfam" id="PF15615"/>
    </source>
</evidence>
<dbReference type="InterPro" id="IPR025266">
    <property type="entry name" value="TerB_N"/>
</dbReference>
<sequence>MTGERENGNLTDIRISETYQEAELVLEGYTEVNNGVGQAYAIPVLMVDSQRLKAAEVSRSIKPDGSLVPVLDGYISVDTLRQAGVGPMGRTIHGAVMDRPYQLIALEIIARGSERMQGAWNRVIFPELDWPYAGEYPVYEHLQFLAKWGLNGGARGGAFNHAEEIRLFMNDTLQRYPETKILVVGKKVLLDKLRESWVELDAMWLTAGGKQQMFQEILPSGIIIATPNVAKQHQVQTMSFDIILMLEPDDLTKSSTTQIYKQLKKMKSRLKLAVYAKEDYIAQSYVSTTHMNLLKINDYSVSQYVIYNPKNPRKELPRPYRRLVRPSILAESPSLHMTEMELEGERGEKGTPIPRREEGGQFIPSSLTASFLPERHAKQAEGTSFSSEGEGIPASASGGELRSPFDLKLHAEIESLFPLQPRSARGHDSSITSVPAGSIYELSEHRFTKRARLYEERIESSAVFVPFMNYWPTYDSMTNSQSMWYFYWRGEVRSQRYQGTDLSYIFLYVYELINGIGWREPIEGYQMMVDVWMAYREQYSKLTSYILEWMTDFALVHQLPISLHDVFRYAPNELTGDLLEMELMHRFRTEPLDMPLSLLMRLSDVDVSKSKFYTEGGELSMKEYVPKVFALVDAYLAKQQGLRLIEMFYPGPILQKERPLFQGAMYDESQYGRSIIISISKISAHPPLREFATQLIRLTENKLRENLNFKGRLRGIELEPEIETLVSRYIDRMFTSTSVQERRGPAVVIDEEKLAQLQQDSEFVRDILTVNIEEETDLVIHSNHKGSEWTGYGDASADDVKDKVEMEDELELKVEIEVQVQGEVDVEARTAFAEQQVSLLHHDINILKESDGKPSKSLITWDVTGLPEEWKEFVNALSAIQLESIYILKEGQDLSGLQDIANEAGTMPELLLDDINMIAMDTLGDLIIDGAELTEEYLPMLAQLNKTI</sequence>
<organism evidence="4 5">
    <name type="scientific">Paenibacillus glacialis</name>
    <dbReference type="NCBI Taxonomy" id="494026"/>
    <lineage>
        <taxon>Bacteria</taxon>
        <taxon>Bacillati</taxon>
        <taxon>Bacillota</taxon>
        <taxon>Bacilli</taxon>
        <taxon>Bacillales</taxon>
        <taxon>Paenibacillaceae</taxon>
        <taxon>Paenibacillus</taxon>
    </lineage>
</organism>
<proteinExistence type="predicted"/>
<evidence type="ECO:0000313" key="4">
    <source>
        <dbReference type="EMBL" id="OAB45328.1"/>
    </source>
</evidence>
<dbReference type="Pfam" id="PF13208">
    <property type="entry name" value="TerB_N"/>
    <property type="match status" value="1"/>
</dbReference>